<evidence type="ECO:0000313" key="7">
    <source>
        <dbReference type="Proteomes" id="UP000030103"/>
    </source>
</evidence>
<dbReference type="PANTHER" id="PTHR43369">
    <property type="entry name" value="PHOSPHORIBOSYLGLYCINAMIDE FORMYLTRANSFERASE"/>
    <property type="match status" value="1"/>
</dbReference>
<organism evidence="6 7">
    <name type="scientific">Porphyromonas macacae</name>
    <dbReference type="NCBI Taxonomy" id="28115"/>
    <lineage>
        <taxon>Bacteria</taxon>
        <taxon>Pseudomonadati</taxon>
        <taxon>Bacteroidota</taxon>
        <taxon>Bacteroidia</taxon>
        <taxon>Bacteroidales</taxon>
        <taxon>Porphyromonadaceae</taxon>
        <taxon>Porphyromonas</taxon>
    </lineage>
</organism>
<dbReference type="EMBL" id="JRFA01000031">
    <property type="protein sequence ID" value="KGN72260.1"/>
    <property type="molecule type" value="Genomic_DNA"/>
</dbReference>
<comment type="caution">
    <text evidence="6">The sequence shown here is derived from an EMBL/GenBank/DDBJ whole genome shotgun (WGS) entry which is preliminary data.</text>
</comment>
<evidence type="ECO:0000256" key="4">
    <source>
        <dbReference type="HAMAP-Rule" id="MF_01930"/>
    </source>
</evidence>
<feature type="active site" description="Proton donor" evidence="4">
    <location>
        <position position="105"/>
    </location>
</feature>
<comment type="similarity">
    <text evidence="4">Belongs to the GART family.</text>
</comment>
<dbReference type="PANTHER" id="PTHR43369:SF2">
    <property type="entry name" value="PHOSPHORIBOSYLGLYCINAMIDE FORMYLTRANSFERASE"/>
    <property type="match status" value="1"/>
</dbReference>
<dbReference type="Proteomes" id="UP000030103">
    <property type="component" value="Unassembled WGS sequence"/>
</dbReference>
<comment type="catalytic activity">
    <reaction evidence="4">
        <text>N(1)-(5-phospho-beta-D-ribosyl)glycinamide + (6R)-10-formyltetrahydrofolate = N(2)-formyl-N(1)-(5-phospho-beta-D-ribosyl)glycinamide + (6S)-5,6,7,8-tetrahydrofolate + H(+)</text>
        <dbReference type="Rhea" id="RHEA:15053"/>
        <dbReference type="ChEBI" id="CHEBI:15378"/>
        <dbReference type="ChEBI" id="CHEBI:57453"/>
        <dbReference type="ChEBI" id="CHEBI:143788"/>
        <dbReference type="ChEBI" id="CHEBI:147286"/>
        <dbReference type="ChEBI" id="CHEBI:195366"/>
        <dbReference type="EC" id="2.1.2.2"/>
    </reaction>
</comment>
<protein>
    <recommendedName>
        <fullName evidence="4">Phosphoribosylglycinamide formyltransferase</fullName>
        <ecNumber evidence="4">2.1.2.2</ecNumber>
    </recommendedName>
    <alternativeName>
        <fullName evidence="4">5'-phosphoribosylglycinamide transformylase</fullName>
    </alternativeName>
    <alternativeName>
        <fullName evidence="4">GAR transformylase</fullName>
        <shortName evidence="4">GART</shortName>
    </alternativeName>
</protein>
<dbReference type="GO" id="GO:0004644">
    <property type="term" value="F:phosphoribosylglycinamide formyltransferase activity"/>
    <property type="evidence" value="ECO:0007669"/>
    <property type="project" value="UniProtKB-UniRule"/>
</dbReference>
<dbReference type="InterPro" id="IPR036477">
    <property type="entry name" value="Formyl_transf_N_sf"/>
</dbReference>
<dbReference type="Gene3D" id="3.40.50.170">
    <property type="entry name" value="Formyl transferase, N-terminal domain"/>
    <property type="match status" value="1"/>
</dbReference>
<evidence type="ECO:0000313" key="6">
    <source>
        <dbReference type="EMBL" id="KGN72260.1"/>
    </source>
</evidence>
<evidence type="ECO:0000256" key="3">
    <source>
        <dbReference type="ARBA" id="ARBA00022755"/>
    </source>
</evidence>
<dbReference type="EC" id="2.1.2.2" evidence="4"/>
<name>A0A0A2E487_9PORP</name>
<dbReference type="AlphaFoldDB" id="A0A0A2E487"/>
<dbReference type="NCBIfam" id="TIGR00639">
    <property type="entry name" value="PurN"/>
    <property type="match status" value="1"/>
</dbReference>
<keyword evidence="7" id="KW-1185">Reference proteome</keyword>
<dbReference type="SUPFAM" id="SSF53328">
    <property type="entry name" value="Formyltransferase"/>
    <property type="match status" value="1"/>
</dbReference>
<feature type="site" description="Raises pKa of active site His" evidence="4">
    <location>
        <position position="146"/>
    </location>
</feature>
<comment type="function">
    <text evidence="4">Catalyzes the transfer of a formyl group from 10-formyltetrahydrofolate to 5-phospho-ribosyl-glycinamide (GAR), producing 5-phospho-ribosyl-N-formylglycinamide (FGAR) and tetrahydrofolate.</text>
</comment>
<proteinExistence type="inferred from homology"/>
<dbReference type="InterPro" id="IPR004607">
    <property type="entry name" value="GART"/>
</dbReference>
<evidence type="ECO:0000259" key="5">
    <source>
        <dbReference type="Pfam" id="PF00551"/>
    </source>
</evidence>
<keyword evidence="3 4" id="KW-0658">Purine biosynthesis</keyword>
<gene>
    <name evidence="4" type="primary">purN</name>
    <name evidence="6" type="ORF">HQ47_09935</name>
</gene>
<dbReference type="eggNOG" id="COG0299">
    <property type="taxonomic scope" value="Bacteria"/>
</dbReference>
<reference evidence="6 7" key="1">
    <citation type="submission" date="2014-09" db="EMBL/GenBank/DDBJ databases">
        <title>Draft Genome Sequence of Porphyromonas macacae COT-192_OH2859.</title>
        <authorList>
            <person name="Wallis C."/>
            <person name="Deusch O."/>
            <person name="O'Flynn C."/>
            <person name="Davis I."/>
            <person name="Horsfall A."/>
            <person name="Kirkwood N."/>
            <person name="Harris S."/>
            <person name="Eisen J.A."/>
            <person name="Coil D.A."/>
            <person name="Darling A.E."/>
            <person name="Jospin G."/>
            <person name="Alexiev A."/>
        </authorList>
    </citation>
    <scope>NUCLEOTIDE SEQUENCE [LARGE SCALE GENOMIC DNA]</scope>
    <source>
        <strain evidence="7">COT-192 OH2859</strain>
    </source>
</reference>
<dbReference type="CDD" id="cd08645">
    <property type="entry name" value="FMT_core_GART"/>
    <property type="match status" value="1"/>
</dbReference>
<dbReference type="GO" id="GO:0005829">
    <property type="term" value="C:cytosol"/>
    <property type="evidence" value="ECO:0007669"/>
    <property type="project" value="TreeGrafter"/>
</dbReference>
<dbReference type="OrthoDB" id="9806170at2"/>
<feature type="domain" description="Formyl transferase N-terminal" evidence="5">
    <location>
        <begin position="3"/>
        <end position="181"/>
    </location>
</feature>
<keyword evidence="2 4" id="KW-0808">Transferase</keyword>
<dbReference type="STRING" id="28115.HQ47_09935"/>
<dbReference type="UniPathway" id="UPA00074">
    <property type="reaction ID" value="UER00126"/>
</dbReference>
<feature type="binding site" evidence="4">
    <location>
        <position position="103"/>
    </location>
    <ligand>
        <name>(6R)-10-formyltetrahydrofolate</name>
        <dbReference type="ChEBI" id="CHEBI:195366"/>
    </ligand>
</feature>
<dbReference type="GO" id="GO:0006189">
    <property type="term" value="P:'de novo' IMP biosynthetic process"/>
    <property type="evidence" value="ECO:0007669"/>
    <property type="project" value="UniProtKB-UniRule"/>
</dbReference>
<accession>A0A0A2E487</accession>
<feature type="binding site" evidence="4">
    <location>
        <begin position="12"/>
        <end position="14"/>
    </location>
    <ligand>
        <name>N(1)-(5-phospho-beta-D-ribosyl)glycinamide</name>
        <dbReference type="ChEBI" id="CHEBI:143788"/>
    </ligand>
</feature>
<dbReference type="Pfam" id="PF00551">
    <property type="entry name" value="Formyl_trans_N"/>
    <property type="match status" value="1"/>
</dbReference>
<comment type="pathway">
    <text evidence="1 4">Purine metabolism; IMP biosynthesis via de novo pathway; N(2)-formyl-N(1)-(5-phospho-D-ribosyl)glycinamide from N(1)-(5-phospho-D-ribosyl)glycinamide (10-formyl THF route): step 1/1.</text>
</comment>
<evidence type="ECO:0000256" key="2">
    <source>
        <dbReference type="ARBA" id="ARBA00022679"/>
    </source>
</evidence>
<dbReference type="HAMAP" id="MF_01930">
    <property type="entry name" value="PurN"/>
    <property type="match status" value="1"/>
</dbReference>
<dbReference type="RefSeq" id="WP_036875193.1">
    <property type="nucleotide sequence ID" value="NZ_JBGYTE010000010.1"/>
</dbReference>
<comment type="caution">
    <text evidence="4">Lacks conserved residue(s) required for the propagation of feature annotation.</text>
</comment>
<evidence type="ECO:0000256" key="1">
    <source>
        <dbReference type="ARBA" id="ARBA00005054"/>
    </source>
</evidence>
<dbReference type="InterPro" id="IPR002376">
    <property type="entry name" value="Formyl_transf_N"/>
</dbReference>
<sequence>MVNIAIFASGSGTNAENIHHFFSKHSLNTQIKLIICNIPDAGVLQRAGRLGIESATFTNQEMKNGSLPIELLKKHHIDLIVLAGYMNLIAQPLLDAYPKRILNIHPALLPAYGGKGMYGHHVHEAVIARKETRSGITIHIVDEHYDHGTTLCQATCPVFPEDTADTLAERIHSLEYRYYPITILQYIRELGLETQ</sequence>